<reference evidence="1" key="2">
    <citation type="submission" date="2020-11" db="EMBL/GenBank/DDBJ databases">
        <authorList>
            <person name="McCartney M.A."/>
            <person name="Auch B."/>
            <person name="Kono T."/>
            <person name="Mallez S."/>
            <person name="Becker A."/>
            <person name="Gohl D.M."/>
            <person name="Silverstein K.A.T."/>
            <person name="Koren S."/>
            <person name="Bechman K.B."/>
            <person name="Herman A."/>
            <person name="Abrahante J.E."/>
            <person name="Garbe J."/>
        </authorList>
    </citation>
    <scope>NUCLEOTIDE SEQUENCE</scope>
    <source>
        <strain evidence="1">Duluth1</strain>
        <tissue evidence="1">Whole animal</tissue>
    </source>
</reference>
<reference evidence="1" key="1">
    <citation type="journal article" date="2019" name="bioRxiv">
        <title>The Genome of the Zebra Mussel, Dreissena polymorpha: A Resource for Invasive Species Research.</title>
        <authorList>
            <person name="McCartney M.A."/>
            <person name="Auch B."/>
            <person name="Kono T."/>
            <person name="Mallez S."/>
            <person name="Zhang Y."/>
            <person name="Obille A."/>
            <person name="Becker A."/>
            <person name="Abrahante J.E."/>
            <person name="Garbe J."/>
            <person name="Badalamenti J.P."/>
            <person name="Herman A."/>
            <person name="Mangelson H."/>
            <person name="Liachko I."/>
            <person name="Sullivan S."/>
            <person name="Sone E.D."/>
            <person name="Koren S."/>
            <person name="Silverstein K.A.T."/>
            <person name="Beckman K.B."/>
            <person name="Gohl D.M."/>
        </authorList>
    </citation>
    <scope>NUCLEOTIDE SEQUENCE</scope>
    <source>
        <strain evidence="1">Duluth1</strain>
        <tissue evidence="1">Whole animal</tissue>
    </source>
</reference>
<evidence type="ECO:0000313" key="1">
    <source>
        <dbReference type="EMBL" id="KAH3728396.1"/>
    </source>
</evidence>
<evidence type="ECO:0000313" key="2">
    <source>
        <dbReference type="Proteomes" id="UP000828390"/>
    </source>
</evidence>
<proteinExistence type="predicted"/>
<accession>A0A9D4HRI0</accession>
<dbReference type="Proteomes" id="UP000828390">
    <property type="component" value="Unassembled WGS sequence"/>
</dbReference>
<name>A0A9D4HRI0_DREPO</name>
<gene>
    <name evidence="1" type="ORF">DPMN_054352</name>
</gene>
<comment type="caution">
    <text evidence="1">The sequence shown here is derived from an EMBL/GenBank/DDBJ whole genome shotgun (WGS) entry which is preliminary data.</text>
</comment>
<keyword evidence="2" id="KW-1185">Reference proteome</keyword>
<organism evidence="1 2">
    <name type="scientific">Dreissena polymorpha</name>
    <name type="common">Zebra mussel</name>
    <name type="synonym">Mytilus polymorpha</name>
    <dbReference type="NCBI Taxonomy" id="45954"/>
    <lineage>
        <taxon>Eukaryota</taxon>
        <taxon>Metazoa</taxon>
        <taxon>Spiralia</taxon>
        <taxon>Lophotrochozoa</taxon>
        <taxon>Mollusca</taxon>
        <taxon>Bivalvia</taxon>
        <taxon>Autobranchia</taxon>
        <taxon>Heteroconchia</taxon>
        <taxon>Euheterodonta</taxon>
        <taxon>Imparidentia</taxon>
        <taxon>Neoheterodontei</taxon>
        <taxon>Myida</taxon>
        <taxon>Dreissenoidea</taxon>
        <taxon>Dreissenidae</taxon>
        <taxon>Dreissena</taxon>
    </lineage>
</organism>
<dbReference type="AlphaFoldDB" id="A0A9D4HRI0"/>
<sequence length="95" mass="10975">MAGLRRLWTSSSISFPTKYRLFEFLKVSVLLDIARSGRFTITQNAEYRHPIILAKLGLARTRHQTRLSLQDCSPGHARRRCLGCQKTSWLDNVKE</sequence>
<dbReference type="EMBL" id="JAIWYP010000012">
    <property type="protein sequence ID" value="KAH3728396.1"/>
    <property type="molecule type" value="Genomic_DNA"/>
</dbReference>
<protein>
    <submittedName>
        <fullName evidence="1">Uncharacterized protein</fullName>
    </submittedName>
</protein>